<dbReference type="InterPro" id="IPR012337">
    <property type="entry name" value="RNaseH-like_sf"/>
</dbReference>
<name>A0A0R1I1Z9_9LACO</name>
<dbReference type="GO" id="GO:0003676">
    <property type="term" value="F:nucleic acid binding"/>
    <property type="evidence" value="ECO:0007669"/>
    <property type="project" value="InterPro"/>
</dbReference>
<comment type="caution">
    <text evidence="2">The sequence shown here is derived from an EMBL/GenBank/DDBJ whole genome shotgun (WGS) entry which is preliminary data.</text>
</comment>
<dbReference type="GO" id="GO:0004523">
    <property type="term" value="F:RNA-DNA hybrid ribonuclease activity"/>
    <property type="evidence" value="ECO:0007669"/>
    <property type="project" value="InterPro"/>
</dbReference>
<evidence type="ECO:0000259" key="1">
    <source>
        <dbReference type="PROSITE" id="PS50879"/>
    </source>
</evidence>
<keyword evidence="3" id="KW-1185">Reference proteome</keyword>
<dbReference type="STRING" id="1302272.FC96_GL000259"/>
<dbReference type="PROSITE" id="PS50879">
    <property type="entry name" value="RNASE_H_1"/>
    <property type="match status" value="1"/>
</dbReference>
<evidence type="ECO:0000313" key="3">
    <source>
        <dbReference type="Proteomes" id="UP000050911"/>
    </source>
</evidence>
<dbReference type="InterPro" id="IPR002156">
    <property type="entry name" value="RNaseH_domain"/>
</dbReference>
<dbReference type="OrthoDB" id="7845843at2"/>
<dbReference type="Proteomes" id="UP000050911">
    <property type="component" value="Unassembled WGS sequence"/>
</dbReference>
<dbReference type="EMBL" id="AZCX01000001">
    <property type="protein sequence ID" value="KRK49335.1"/>
    <property type="molecule type" value="Genomic_DNA"/>
</dbReference>
<protein>
    <submittedName>
        <fullName evidence="2">Ribonuclease HI</fullName>
    </submittedName>
</protein>
<dbReference type="PATRIC" id="fig|1302272.5.peg.256"/>
<dbReference type="CDD" id="cd09279">
    <property type="entry name" value="RNase_HI_like"/>
    <property type="match status" value="1"/>
</dbReference>
<evidence type="ECO:0000313" key="2">
    <source>
        <dbReference type="EMBL" id="KRK49335.1"/>
    </source>
</evidence>
<proteinExistence type="predicted"/>
<dbReference type="RefSeq" id="WP_082593132.1">
    <property type="nucleotide sequence ID" value="NZ_AZCX01000001.1"/>
</dbReference>
<sequence length="131" mass="14512">MYSLYTDAATDSTTLKSAAGILILHDGHQTQLKEPLPDGDNHHSEFKAAIAGFEALQQRVNAPGEATVLYYTDSQLVADSLNKQYAKHYQELVDNILALQQQFGLVVTNWVPEKQNMGAHTLSLQALHQLH</sequence>
<dbReference type="Gene3D" id="3.30.420.10">
    <property type="entry name" value="Ribonuclease H-like superfamily/Ribonuclease H"/>
    <property type="match status" value="1"/>
</dbReference>
<dbReference type="InterPro" id="IPR036397">
    <property type="entry name" value="RNaseH_sf"/>
</dbReference>
<dbReference type="Pfam" id="PF00075">
    <property type="entry name" value="RNase_H"/>
    <property type="match status" value="1"/>
</dbReference>
<dbReference type="AlphaFoldDB" id="A0A0R1I1Z9"/>
<dbReference type="SUPFAM" id="SSF53098">
    <property type="entry name" value="Ribonuclease H-like"/>
    <property type="match status" value="1"/>
</dbReference>
<organism evidence="2 3">
    <name type="scientific">Secundilactobacillus kimchicus JCM 15530</name>
    <dbReference type="NCBI Taxonomy" id="1302272"/>
    <lineage>
        <taxon>Bacteria</taxon>
        <taxon>Bacillati</taxon>
        <taxon>Bacillota</taxon>
        <taxon>Bacilli</taxon>
        <taxon>Lactobacillales</taxon>
        <taxon>Lactobacillaceae</taxon>
        <taxon>Secundilactobacillus</taxon>
    </lineage>
</organism>
<accession>A0A0R1I1Z9</accession>
<reference evidence="2 3" key="1">
    <citation type="journal article" date="2015" name="Genome Announc.">
        <title>Expanding the biotechnology potential of lactobacilli through comparative genomics of 213 strains and associated genera.</title>
        <authorList>
            <person name="Sun Z."/>
            <person name="Harris H.M."/>
            <person name="McCann A."/>
            <person name="Guo C."/>
            <person name="Argimon S."/>
            <person name="Zhang W."/>
            <person name="Yang X."/>
            <person name="Jeffery I.B."/>
            <person name="Cooney J.C."/>
            <person name="Kagawa T.F."/>
            <person name="Liu W."/>
            <person name="Song Y."/>
            <person name="Salvetti E."/>
            <person name="Wrobel A."/>
            <person name="Rasinkangas P."/>
            <person name="Parkhill J."/>
            <person name="Rea M.C."/>
            <person name="O'Sullivan O."/>
            <person name="Ritari J."/>
            <person name="Douillard F.P."/>
            <person name="Paul Ross R."/>
            <person name="Yang R."/>
            <person name="Briner A.E."/>
            <person name="Felis G.E."/>
            <person name="de Vos W.M."/>
            <person name="Barrangou R."/>
            <person name="Klaenhammer T.R."/>
            <person name="Caufield P.W."/>
            <person name="Cui Y."/>
            <person name="Zhang H."/>
            <person name="O'Toole P.W."/>
        </authorList>
    </citation>
    <scope>NUCLEOTIDE SEQUENCE [LARGE SCALE GENOMIC DNA]</scope>
    <source>
        <strain evidence="2 3">JCM 15530</strain>
    </source>
</reference>
<gene>
    <name evidence="2" type="ORF">FC96_GL000259</name>
</gene>
<feature type="domain" description="RNase H type-1" evidence="1">
    <location>
        <begin position="1"/>
        <end position="131"/>
    </location>
</feature>